<dbReference type="Proteomes" id="UP000632740">
    <property type="component" value="Unassembled WGS sequence"/>
</dbReference>
<reference evidence="1" key="1">
    <citation type="submission" date="2021-01" db="EMBL/GenBank/DDBJ databases">
        <title>Whole genome shotgun sequence of Cellulomonas chitinilytica NBRC 110799.</title>
        <authorList>
            <person name="Komaki H."/>
            <person name="Tamura T."/>
        </authorList>
    </citation>
    <scope>NUCLEOTIDE SEQUENCE</scope>
    <source>
        <strain evidence="1">NBRC 110799</strain>
    </source>
</reference>
<dbReference type="RefSeq" id="WP_203758006.1">
    <property type="nucleotide sequence ID" value="NZ_BONK01000015.1"/>
</dbReference>
<organism evidence="1 2">
    <name type="scientific">Cellulomonas chitinilytica</name>
    <dbReference type="NCBI Taxonomy" id="398759"/>
    <lineage>
        <taxon>Bacteria</taxon>
        <taxon>Bacillati</taxon>
        <taxon>Actinomycetota</taxon>
        <taxon>Actinomycetes</taxon>
        <taxon>Micrococcales</taxon>
        <taxon>Cellulomonadaceae</taxon>
        <taxon>Cellulomonas</taxon>
    </lineage>
</organism>
<evidence type="ECO:0000313" key="1">
    <source>
        <dbReference type="EMBL" id="GIG22986.1"/>
    </source>
</evidence>
<protein>
    <submittedName>
        <fullName evidence="1">Uncharacterized protein</fullName>
    </submittedName>
</protein>
<evidence type="ECO:0000313" key="2">
    <source>
        <dbReference type="Proteomes" id="UP000632740"/>
    </source>
</evidence>
<proteinExistence type="predicted"/>
<name>A0A919U359_9CELL</name>
<gene>
    <name evidence="1" type="ORF">Cch01nite_37100</name>
</gene>
<keyword evidence="2" id="KW-1185">Reference proteome</keyword>
<sequence>MPSYRVSAAVGLLQPGVAAPDVLPEAVETARARVTVEAFDVAVVRGQARVTVRFQADDDQSARRAGWAVLARLDELADISGRSVTRRYGNRWYKV</sequence>
<dbReference type="AlphaFoldDB" id="A0A919U359"/>
<dbReference type="EMBL" id="BONK01000015">
    <property type="protein sequence ID" value="GIG22986.1"/>
    <property type="molecule type" value="Genomic_DNA"/>
</dbReference>
<accession>A0A919U359</accession>
<comment type="caution">
    <text evidence="1">The sequence shown here is derived from an EMBL/GenBank/DDBJ whole genome shotgun (WGS) entry which is preliminary data.</text>
</comment>